<reference evidence="2" key="1">
    <citation type="submission" date="2020-10" db="EMBL/GenBank/DDBJ databases">
        <authorList>
            <person name="Gilroy R."/>
        </authorList>
    </citation>
    <scope>NUCLEOTIDE SEQUENCE</scope>
    <source>
        <strain evidence="2">9366</strain>
    </source>
</reference>
<dbReference type="Pfam" id="PF04525">
    <property type="entry name" value="LOR"/>
    <property type="match status" value="1"/>
</dbReference>
<dbReference type="AlphaFoldDB" id="A0A9D1MNE2"/>
<evidence type="ECO:0000313" key="3">
    <source>
        <dbReference type="Proteomes" id="UP000824145"/>
    </source>
</evidence>
<gene>
    <name evidence="2" type="ORF">IAB07_06075</name>
</gene>
<proteinExistence type="inferred from homology"/>
<dbReference type="InterPro" id="IPR025659">
    <property type="entry name" value="Tubby-like_C"/>
</dbReference>
<protein>
    <submittedName>
        <fullName evidence="2">LURP-one-related family protein</fullName>
    </submittedName>
</protein>
<name>A0A9D1MNE2_9FIRM</name>
<accession>A0A9D1MNE2</accession>
<dbReference type="InterPro" id="IPR038595">
    <property type="entry name" value="LOR_sf"/>
</dbReference>
<dbReference type="PANTHER" id="PTHR31087:SF161">
    <property type="entry name" value="TUBBY C 2 FAMILY PROTEIN"/>
    <property type="match status" value="1"/>
</dbReference>
<reference evidence="2" key="2">
    <citation type="journal article" date="2021" name="PeerJ">
        <title>Extensive microbial diversity within the chicken gut microbiome revealed by metagenomics and culture.</title>
        <authorList>
            <person name="Gilroy R."/>
            <person name="Ravi A."/>
            <person name="Getino M."/>
            <person name="Pursley I."/>
            <person name="Horton D.L."/>
            <person name="Alikhan N.F."/>
            <person name="Baker D."/>
            <person name="Gharbi K."/>
            <person name="Hall N."/>
            <person name="Watson M."/>
            <person name="Adriaenssens E.M."/>
            <person name="Foster-Nyarko E."/>
            <person name="Jarju S."/>
            <person name="Secka A."/>
            <person name="Antonio M."/>
            <person name="Oren A."/>
            <person name="Chaudhuri R.R."/>
            <person name="La Ragione R."/>
            <person name="Hildebrand F."/>
            <person name="Pallen M.J."/>
        </authorList>
    </citation>
    <scope>NUCLEOTIDE SEQUENCE</scope>
    <source>
        <strain evidence="2">9366</strain>
    </source>
</reference>
<organism evidence="2 3">
    <name type="scientific">Candidatus Caccalectryoclostridium excrementigallinarum</name>
    <dbReference type="NCBI Taxonomy" id="2840710"/>
    <lineage>
        <taxon>Bacteria</taxon>
        <taxon>Bacillati</taxon>
        <taxon>Bacillota</taxon>
        <taxon>Clostridia</taxon>
        <taxon>Christensenellales</taxon>
        <taxon>Christensenellaceae</taxon>
        <taxon>Christensenellaceae incertae sedis</taxon>
        <taxon>Candidatus Caccalectryoclostridium</taxon>
    </lineage>
</organism>
<dbReference type="Proteomes" id="UP000824145">
    <property type="component" value="Unassembled WGS sequence"/>
</dbReference>
<dbReference type="EMBL" id="DVNJ01000032">
    <property type="protein sequence ID" value="HIU63316.1"/>
    <property type="molecule type" value="Genomic_DNA"/>
</dbReference>
<comment type="similarity">
    <text evidence="1">Belongs to the LOR family.</text>
</comment>
<dbReference type="Gene3D" id="2.40.160.200">
    <property type="entry name" value="LURP1-related"/>
    <property type="match status" value="1"/>
</dbReference>
<evidence type="ECO:0000313" key="2">
    <source>
        <dbReference type="EMBL" id="HIU63316.1"/>
    </source>
</evidence>
<sequence>MIINIKNKIVSLRGSSDITDTEGNKVFTVKGKVFSFRRKKFLYDKDGRLLFRIQNKFINWFVHRAFIFDGEGNKVCSVKDKWFNVNNEYFVYDCKDEIKIDGKFMSRDSRILRNGEVIGFLHRNFDILRDSFQLEAQPSDLPFLAALIIALDNIVDNRQNG</sequence>
<dbReference type="InterPro" id="IPR007612">
    <property type="entry name" value="LOR"/>
</dbReference>
<dbReference type="PANTHER" id="PTHR31087">
    <property type="match status" value="1"/>
</dbReference>
<comment type="caution">
    <text evidence="2">The sequence shown here is derived from an EMBL/GenBank/DDBJ whole genome shotgun (WGS) entry which is preliminary data.</text>
</comment>
<evidence type="ECO:0000256" key="1">
    <source>
        <dbReference type="ARBA" id="ARBA00005437"/>
    </source>
</evidence>
<dbReference type="SUPFAM" id="SSF54518">
    <property type="entry name" value="Tubby C-terminal domain-like"/>
    <property type="match status" value="1"/>
</dbReference>